<evidence type="ECO:0000313" key="2">
    <source>
        <dbReference type="EMBL" id="OJJ48878.1"/>
    </source>
</evidence>
<name>A0A1L9SNV4_9EURO</name>
<dbReference type="Proteomes" id="UP000184188">
    <property type="component" value="Unassembled WGS sequence"/>
</dbReference>
<feature type="region of interest" description="Disordered" evidence="1">
    <location>
        <begin position="229"/>
        <end position="249"/>
    </location>
</feature>
<gene>
    <name evidence="2" type="ORF">ASPZODRAFT_164479</name>
</gene>
<dbReference type="AlphaFoldDB" id="A0A1L9SNV4"/>
<feature type="compositionally biased region" description="Basic and acidic residues" evidence="1">
    <location>
        <begin position="7"/>
        <end position="17"/>
    </location>
</feature>
<keyword evidence="3" id="KW-1185">Reference proteome</keyword>
<dbReference type="RefSeq" id="XP_022583388.1">
    <property type="nucleotide sequence ID" value="XM_022726671.1"/>
</dbReference>
<feature type="region of interest" description="Disordered" evidence="1">
    <location>
        <begin position="267"/>
        <end position="365"/>
    </location>
</feature>
<feature type="region of interest" description="Disordered" evidence="1">
    <location>
        <begin position="1"/>
        <end position="57"/>
    </location>
</feature>
<protein>
    <submittedName>
        <fullName evidence="2">Uncharacterized protein</fullName>
    </submittedName>
</protein>
<dbReference type="OrthoDB" id="5348779at2759"/>
<organism evidence="2 3">
    <name type="scientific">Penicilliopsis zonata CBS 506.65</name>
    <dbReference type="NCBI Taxonomy" id="1073090"/>
    <lineage>
        <taxon>Eukaryota</taxon>
        <taxon>Fungi</taxon>
        <taxon>Dikarya</taxon>
        <taxon>Ascomycota</taxon>
        <taxon>Pezizomycotina</taxon>
        <taxon>Eurotiomycetes</taxon>
        <taxon>Eurotiomycetidae</taxon>
        <taxon>Eurotiales</taxon>
        <taxon>Aspergillaceae</taxon>
        <taxon>Penicilliopsis</taxon>
    </lineage>
</organism>
<evidence type="ECO:0000313" key="3">
    <source>
        <dbReference type="Proteomes" id="UP000184188"/>
    </source>
</evidence>
<feature type="compositionally biased region" description="Polar residues" evidence="1">
    <location>
        <begin position="292"/>
        <end position="329"/>
    </location>
</feature>
<evidence type="ECO:0000256" key="1">
    <source>
        <dbReference type="SAM" id="MobiDB-lite"/>
    </source>
</evidence>
<reference evidence="3" key="1">
    <citation type="journal article" date="2017" name="Genome Biol.">
        <title>Comparative genomics reveals high biological diversity and specific adaptations in the industrially and medically important fungal genus Aspergillus.</title>
        <authorList>
            <person name="de Vries R.P."/>
            <person name="Riley R."/>
            <person name="Wiebenga A."/>
            <person name="Aguilar-Osorio G."/>
            <person name="Amillis S."/>
            <person name="Uchima C.A."/>
            <person name="Anderluh G."/>
            <person name="Asadollahi M."/>
            <person name="Askin M."/>
            <person name="Barry K."/>
            <person name="Battaglia E."/>
            <person name="Bayram O."/>
            <person name="Benocci T."/>
            <person name="Braus-Stromeyer S.A."/>
            <person name="Caldana C."/>
            <person name="Canovas D."/>
            <person name="Cerqueira G.C."/>
            <person name="Chen F."/>
            <person name="Chen W."/>
            <person name="Choi C."/>
            <person name="Clum A."/>
            <person name="Dos Santos R.A."/>
            <person name="Damasio A.R."/>
            <person name="Diallinas G."/>
            <person name="Emri T."/>
            <person name="Fekete E."/>
            <person name="Flipphi M."/>
            <person name="Freyberg S."/>
            <person name="Gallo A."/>
            <person name="Gournas C."/>
            <person name="Habgood R."/>
            <person name="Hainaut M."/>
            <person name="Harispe M.L."/>
            <person name="Henrissat B."/>
            <person name="Hilden K.S."/>
            <person name="Hope R."/>
            <person name="Hossain A."/>
            <person name="Karabika E."/>
            <person name="Karaffa L."/>
            <person name="Karanyi Z."/>
            <person name="Krasevec N."/>
            <person name="Kuo A."/>
            <person name="Kusch H."/>
            <person name="LaButti K."/>
            <person name="Lagendijk E.L."/>
            <person name="Lapidus A."/>
            <person name="Levasseur A."/>
            <person name="Lindquist E."/>
            <person name="Lipzen A."/>
            <person name="Logrieco A.F."/>
            <person name="MacCabe A."/>
            <person name="Maekelae M.R."/>
            <person name="Malavazi I."/>
            <person name="Melin P."/>
            <person name="Meyer V."/>
            <person name="Mielnichuk N."/>
            <person name="Miskei M."/>
            <person name="Molnar A.P."/>
            <person name="Mule G."/>
            <person name="Ngan C.Y."/>
            <person name="Orejas M."/>
            <person name="Orosz E."/>
            <person name="Ouedraogo J.P."/>
            <person name="Overkamp K.M."/>
            <person name="Park H.-S."/>
            <person name="Perrone G."/>
            <person name="Piumi F."/>
            <person name="Punt P.J."/>
            <person name="Ram A.F."/>
            <person name="Ramon A."/>
            <person name="Rauscher S."/>
            <person name="Record E."/>
            <person name="Riano-Pachon D.M."/>
            <person name="Robert V."/>
            <person name="Roehrig J."/>
            <person name="Ruller R."/>
            <person name="Salamov A."/>
            <person name="Salih N.S."/>
            <person name="Samson R.A."/>
            <person name="Sandor E."/>
            <person name="Sanguinetti M."/>
            <person name="Schuetze T."/>
            <person name="Sepcic K."/>
            <person name="Shelest E."/>
            <person name="Sherlock G."/>
            <person name="Sophianopoulou V."/>
            <person name="Squina F.M."/>
            <person name="Sun H."/>
            <person name="Susca A."/>
            <person name="Todd R.B."/>
            <person name="Tsang A."/>
            <person name="Unkles S.E."/>
            <person name="van de Wiele N."/>
            <person name="van Rossen-Uffink D."/>
            <person name="Oliveira J.V."/>
            <person name="Vesth T.C."/>
            <person name="Visser J."/>
            <person name="Yu J.-H."/>
            <person name="Zhou M."/>
            <person name="Andersen M.R."/>
            <person name="Archer D.B."/>
            <person name="Baker S.E."/>
            <person name="Benoit I."/>
            <person name="Brakhage A.A."/>
            <person name="Braus G.H."/>
            <person name="Fischer R."/>
            <person name="Frisvad J.C."/>
            <person name="Goldman G.H."/>
            <person name="Houbraken J."/>
            <person name="Oakley B."/>
            <person name="Pocsi I."/>
            <person name="Scazzocchio C."/>
            <person name="Seiboth B."/>
            <person name="vanKuyk P.A."/>
            <person name="Wortman J."/>
            <person name="Dyer P.S."/>
            <person name="Grigoriev I.V."/>
        </authorList>
    </citation>
    <scope>NUCLEOTIDE SEQUENCE [LARGE SCALE GENOMIC DNA]</scope>
    <source>
        <strain evidence="3">CBS 506.65</strain>
    </source>
</reference>
<dbReference type="VEuPathDB" id="FungiDB:ASPZODRAFT_164479"/>
<proteinExistence type="predicted"/>
<feature type="compositionally biased region" description="Acidic residues" evidence="1">
    <location>
        <begin position="351"/>
        <end position="365"/>
    </location>
</feature>
<sequence>MTPVRQIPERGSIDETPRPACNSLENQDSENTSASPVRTRSSTRVTEAGSPVPRLRSSMMKDLIAIKEEGDQDKIEIPQVKKIIWPDRDDRTSIHAEQMHWSVNSLPDILYVLKPTSQHAKSRKSIKIASFEIFGKPVREFAVLPRQISSRVEGWRMEAWLRLDRRLTVKDILERIDPKYNISVEQLERRRKFFRDTFHVACWGPIKTTSEISLRLREAGIEPALNTTRGLTPGLIDPSQGEAGGRIPIPVSDTTFFGLDTVRLGCDDSGDTDAGEAPRQPLTRDGSPTPRPSNDITSPRSGTLLGSSVNESESGDTASSTNDENSLTYNYGDEDWELAYHPGAPASGFSPDDEDEQSEHETTLEEYLESNHISYEEYIARDFDITAVSKAVPPKPRTPRPSDIWKIVLDS</sequence>
<feature type="compositionally biased region" description="Polar residues" evidence="1">
    <location>
        <begin position="23"/>
        <end position="45"/>
    </location>
</feature>
<accession>A0A1L9SNV4</accession>
<dbReference type="EMBL" id="KV878338">
    <property type="protein sequence ID" value="OJJ48878.1"/>
    <property type="molecule type" value="Genomic_DNA"/>
</dbReference>
<dbReference type="GeneID" id="34613135"/>